<proteinExistence type="predicted"/>
<name>A0A182M7U1_9DIPT</name>
<sequence length="225" mass="25410">MTTTILEYVSYAKVIPFVGINVLCWVGSYVCLSPASTPSRWMLGLLAGLLAGWLTVNNKIAVKYYNNLATCEFKVPELTPELTNYLFGHGCERTKCCYASIDISMEYGYVINPIQGQTTERGGVGPTRCEARMDDTDSSIRHEYLLLHTRVRHLVSSGALKACSLMVLLPVCHTTYTNFAYDVFVQFHHAMTIGQHYRRTVFVNQLKKWADGCGMTARRQFRINL</sequence>
<keyword evidence="3" id="KW-1185">Reference proteome</keyword>
<keyword evidence="1" id="KW-1133">Transmembrane helix</keyword>
<organism evidence="2 3">
    <name type="scientific">Anopheles culicifacies</name>
    <dbReference type="NCBI Taxonomy" id="139723"/>
    <lineage>
        <taxon>Eukaryota</taxon>
        <taxon>Metazoa</taxon>
        <taxon>Ecdysozoa</taxon>
        <taxon>Arthropoda</taxon>
        <taxon>Hexapoda</taxon>
        <taxon>Insecta</taxon>
        <taxon>Pterygota</taxon>
        <taxon>Neoptera</taxon>
        <taxon>Endopterygota</taxon>
        <taxon>Diptera</taxon>
        <taxon>Nematocera</taxon>
        <taxon>Culicoidea</taxon>
        <taxon>Culicidae</taxon>
        <taxon>Anophelinae</taxon>
        <taxon>Anopheles</taxon>
        <taxon>culicifacies species complex</taxon>
    </lineage>
</organism>
<evidence type="ECO:0000256" key="1">
    <source>
        <dbReference type="SAM" id="Phobius"/>
    </source>
</evidence>
<feature type="transmembrane region" description="Helical" evidence="1">
    <location>
        <begin position="39"/>
        <end position="56"/>
    </location>
</feature>
<accession>A0A182M7U1</accession>
<dbReference type="EMBL" id="AXCM01000006">
    <property type="status" value="NOT_ANNOTATED_CDS"/>
    <property type="molecule type" value="Genomic_DNA"/>
</dbReference>
<reference evidence="2" key="2">
    <citation type="submission" date="2020-05" db="UniProtKB">
        <authorList>
            <consortium name="EnsemblMetazoa"/>
        </authorList>
    </citation>
    <scope>IDENTIFICATION</scope>
    <source>
        <strain evidence="2">A-37</strain>
    </source>
</reference>
<feature type="transmembrane region" description="Helical" evidence="1">
    <location>
        <begin position="14"/>
        <end position="32"/>
    </location>
</feature>
<dbReference type="Proteomes" id="UP000075883">
    <property type="component" value="Unassembled WGS sequence"/>
</dbReference>
<evidence type="ECO:0000313" key="2">
    <source>
        <dbReference type="EnsemblMetazoa" id="ACUA011619-PA"/>
    </source>
</evidence>
<keyword evidence="1" id="KW-0812">Transmembrane</keyword>
<dbReference type="EnsemblMetazoa" id="ACUA011619-RA">
    <property type="protein sequence ID" value="ACUA011619-PA"/>
    <property type="gene ID" value="ACUA011619"/>
</dbReference>
<keyword evidence="1" id="KW-0472">Membrane</keyword>
<reference evidence="3" key="1">
    <citation type="submission" date="2013-09" db="EMBL/GenBank/DDBJ databases">
        <title>The Genome Sequence of Anopheles culicifacies species A.</title>
        <authorList>
            <consortium name="The Broad Institute Genomics Platform"/>
            <person name="Neafsey D.E."/>
            <person name="Besansky N."/>
            <person name="Howell P."/>
            <person name="Walton C."/>
            <person name="Young S.K."/>
            <person name="Zeng Q."/>
            <person name="Gargeya S."/>
            <person name="Fitzgerald M."/>
            <person name="Haas B."/>
            <person name="Abouelleil A."/>
            <person name="Allen A.W."/>
            <person name="Alvarado L."/>
            <person name="Arachchi H.M."/>
            <person name="Berlin A.M."/>
            <person name="Chapman S.B."/>
            <person name="Gainer-Dewar J."/>
            <person name="Goldberg J."/>
            <person name="Griggs A."/>
            <person name="Gujja S."/>
            <person name="Hansen M."/>
            <person name="Howarth C."/>
            <person name="Imamovic A."/>
            <person name="Ireland A."/>
            <person name="Larimer J."/>
            <person name="McCowan C."/>
            <person name="Murphy C."/>
            <person name="Pearson M."/>
            <person name="Poon T.W."/>
            <person name="Priest M."/>
            <person name="Roberts A."/>
            <person name="Saif S."/>
            <person name="Shea T."/>
            <person name="Sisk P."/>
            <person name="Sykes S."/>
            <person name="Wortman J."/>
            <person name="Nusbaum C."/>
            <person name="Birren B."/>
        </authorList>
    </citation>
    <scope>NUCLEOTIDE SEQUENCE [LARGE SCALE GENOMIC DNA]</scope>
    <source>
        <strain evidence="3">A-37</strain>
    </source>
</reference>
<protein>
    <submittedName>
        <fullName evidence="2">Uncharacterized protein</fullName>
    </submittedName>
</protein>
<evidence type="ECO:0000313" key="3">
    <source>
        <dbReference type="Proteomes" id="UP000075883"/>
    </source>
</evidence>
<dbReference type="VEuPathDB" id="VectorBase:ACUA011619"/>
<dbReference type="AlphaFoldDB" id="A0A182M7U1"/>